<dbReference type="EMBL" id="JASCZI010152011">
    <property type="protein sequence ID" value="MED6175167.1"/>
    <property type="molecule type" value="Genomic_DNA"/>
</dbReference>
<proteinExistence type="predicted"/>
<organism evidence="1 2">
    <name type="scientific">Stylosanthes scabra</name>
    <dbReference type="NCBI Taxonomy" id="79078"/>
    <lineage>
        <taxon>Eukaryota</taxon>
        <taxon>Viridiplantae</taxon>
        <taxon>Streptophyta</taxon>
        <taxon>Embryophyta</taxon>
        <taxon>Tracheophyta</taxon>
        <taxon>Spermatophyta</taxon>
        <taxon>Magnoliopsida</taxon>
        <taxon>eudicotyledons</taxon>
        <taxon>Gunneridae</taxon>
        <taxon>Pentapetalae</taxon>
        <taxon>rosids</taxon>
        <taxon>fabids</taxon>
        <taxon>Fabales</taxon>
        <taxon>Fabaceae</taxon>
        <taxon>Papilionoideae</taxon>
        <taxon>50 kb inversion clade</taxon>
        <taxon>dalbergioids sensu lato</taxon>
        <taxon>Dalbergieae</taxon>
        <taxon>Pterocarpus clade</taxon>
        <taxon>Stylosanthes</taxon>
    </lineage>
</organism>
<keyword evidence="2" id="KW-1185">Reference proteome</keyword>
<comment type="caution">
    <text evidence="1">The sequence shown here is derived from an EMBL/GenBank/DDBJ whole genome shotgun (WGS) entry which is preliminary data.</text>
</comment>
<dbReference type="Proteomes" id="UP001341840">
    <property type="component" value="Unassembled WGS sequence"/>
</dbReference>
<evidence type="ECO:0000313" key="2">
    <source>
        <dbReference type="Proteomes" id="UP001341840"/>
    </source>
</evidence>
<evidence type="ECO:0000313" key="1">
    <source>
        <dbReference type="EMBL" id="MED6175167.1"/>
    </source>
</evidence>
<reference evidence="1 2" key="1">
    <citation type="journal article" date="2023" name="Plants (Basel)">
        <title>Bridging the Gap: Combining Genomics and Transcriptomics Approaches to Understand Stylosanthes scabra, an Orphan Legume from the Brazilian Caatinga.</title>
        <authorList>
            <person name="Ferreira-Neto J.R.C."/>
            <person name="da Silva M.D."/>
            <person name="Binneck E."/>
            <person name="de Melo N.F."/>
            <person name="da Silva R.H."/>
            <person name="de Melo A.L.T.M."/>
            <person name="Pandolfi V."/>
            <person name="Bustamante F.O."/>
            <person name="Brasileiro-Vidal A.C."/>
            <person name="Benko-Iseppon A.M."/>
        </authorList>
    </citation>
    <scope>NUCLEOTIDE SEQUENCE [LARGE SCALE GENOMIC DNA]</scope>
    <source>
        <tissue evidence="1">Leaves</tissue>
    </source>
</reference>
<accession>A0ABU6VQC2</accession>
<gene>
    <name evidence="1" type="ORF">PIB30_075803</name>
</gene>
<sequence>MKLSSLSPNPSQLKPIAVVPFVAAGRRLAAPEEPHHPVVLSWCWVTMEKPPFWLEKEDVAVAATTLLFSPSRSPSSARHPLPPSAATSAAVCSHLCCLHPSPNLETLDCKGLHHLTSLRNLSIKYCHNLENITEEHMLASIEYIVHIEMSLQWSLHCSLEKFEFLHLS</sequence>
<protein>
    <submittedName>
        <fullName evidence="1">Uncharacterized protein</fullName>
    </submittedName>
</protein>
<name>A0ABU6VQC2_9FABA</name>